<dbReference type="AlphaFoldDB" id="A0A9D4HWF1"/>
<evidence type="ECO:0000313" key="1">
    <source>
        <dbReference type="EMBL" id="KAH3735352.1"/>
    </source>
</evidence>
<organism evidence="1 2">
    <name type="scientific">Dreissena polymorpha</name>
    <name type="common">Zebra mussel</name>
    <name type="synonym">Mytilus polymorpha</name>
    <dbReference type="NCBI Taxonomy" id="45954"/>
    <lineage>
        <taxon>Eukaryota</taxon>
        <taxon>Metazoa</taxon>
        <taxon>Spiralia</taxon>
        <taxon>Lophotrochozoa</taxon>
        <taxon>Mollusca</taxon>
        <taxon>Bivalvia</taxon>
        <taxon>Autobranchia</taxon>
        <taxon>Heteroconchia</taxon>
        <taxon>Euheterodonta</taxon>
        <taxon>Imparidentia</taxon>
        <taxon>Neoheterodontei</taxon>
        <taxon>Myida</taxon>
        <taxon>Dreissenoidea</taxon>
        <taxon>Dreissenidae</taxon>
        <taxon>Dreissena</taxon>
    </lineage>
</organism>
<reference evidence="1" key="2">
    <citation type="submission" date="2020-11" db="EMBL/GenBank/DDBJ databases">
        <authorList>
            <person name="McCartney M.A."/>
            <person name="Auch B."/>
            <person name="Kono T."/>
            <person name="Mallez S."/>
            <person name="Becker A."/>
            <person name="Gohl D.M."/>
            <person name="Silverstein K.A.T."/>
            <person name="Koren S."/>
            <person name="Bechman K.B."/>
            <person name="Herman A."/>
            <person name="Abrahante J.E."/>
            <person name="Garbe J."/>
        </authorList>
    </citation>
    <scope>NUCLEOTIDE SEQUENCE</scope>
    <source>
        <strain evidence="1">Duluth1</strain>
        <tissue evidence="1">Whole animal</tissue>
    </source>
</reference>
<reference evidence="1" key="1">
    <citation type="journal article" date="2019" name="bioRxiv">
        <title>The Genome of the Zebra Mussel, Dreissena polymorpha: A Resource for Invasive Species Research.</title>
        <authorList>
            <person name="McCartney M.A."/>
            <person name="Auch B."/>
            <person name="Kono T."/>
            <person name="Mallez S."/>
            <person name="Zhang Y."/>
            <person name="Obille A."/>
            <person name="Becker A."/>
            <person name="Abrahante J.E."/>
            <person name="Garbe J."/>
            <person name="Badalamenti J.P."/>
            <person name="Herman A."/>
            <person name="Mangelson H."/>
            <person name="Liachko I."/>
            <person name="Sullivan S."/>
            <person name="Sone E.D."/>
            <person name="Koren S."/>
            <person name="Silverstein K.A.T."/>
            <person name="Beckman K.B."/>
            <person name="Gohl D.M."/>
        </authorList>
    </citation>
    <scope>NUCLEOTIDE SEQUENCE</scope>
    <source>
        <strain evidence="1">Duluth1</strain>
        <tissue evidence="1">Whole animal</tissue>
    </source>
</reference>
<protein>
    <submittedName>
        <fullName evidence="1">Uncharacterized protein</fullName>
    </submittedName>
</protein>
<dbReference type="EMBL" id="JAIWYP010000011">
    <property type="protein sequence ID" value="KAH3735352.1"/>
    <property type="molecule type" value="Genomic_DNA"/>
</dbReference>
<sequence length="76" mass="8725">MRGGPDSVPASWPNANRYTEAIIVQLLSIIPRVRSRLDDVTKAYYDIRQLILQNAKVMNETSIQLPEISRGTLRQW</sequence>
<gene>
    <name evidence="1" type="ORF">DPMN_041846</name>
</gene>
<dbReference type="Proteomes" id="UP000828390">
    <property type="component" value="Unassembled WGS sequence"/>
</dbReference>
<name>A0A9D4HWF1_DREPO</name>
<accession>A0A9D4HWF1</accession>
<keyword evidence="2" id="KW-1185">Reference proteome</keyword>
<evidence type="ECO:0000313" key="2">
    <source>
        <dbReference type="Proteomes" id="UP000828390"/>
    </source>
</evidence>
<proteinExistence type="predicted"/>
<comment type="caution">
    <text evidence="1">The sequence shown here is derived from an EMBL/GenBank/DDBJ whole genome shotgun (WGS) entry which is preliminary data.</text>
</comment>